<keyword evidence="3" id="KW-1185">Reference proteome</keyword>
<feature type="region of interest" description="Disordered" evidence="1">
    <location>
        <begin position="172"/>
        <end position="200"/>
    </location>
</feature>
<protein>
    <recommendedName>
        <fullName evidence="4">Integrase catalytic domain-containing protein</fullName>
    </recommendedName>
</protein>
<dbReference type="SUPFAM" id="SSF53098">
    <property type="entry name" value="Ribonuclease H-like"/>
    <property type="match status" value="1"/>
</dbReference>
<organism evidence="2 3">
    <name type="scientific">Psilocybe cyanescens</name>
    <dbReference type="NCBI Taxonomy" id="93625"/>
    <lineage>
        <taxon>Eukaryota</taxon>
        <taxon>Fungi</taxon>
        <taxon>Dikarya</taxon>
        <taxon>Basidiomycota</taxon>
        <taxon>Agaricomycotina</taxon>
        <taxon>Agaricomycetes</taxon>
        <taxon>Agaricomycetidae</taxon>
        <taxon>Agaricales</taxon>
        <taxon>Agaricineae</taxon>
        <taxon>Strophariaceae</taxon>
        <taxon>Psilocybe</taxon>
    </lineage>
</organism>
<dbReference type="PANTHER" id="PTHR42648">
    <property type="entry name" value="TRANSPOSASE, PUTATIVE-RELATED"/>
    <property type="match status" value="1"/>
</dbReference>
<dbReference type="OrthoDB" id="3025757at2759"/>
<evidence type="ECO:0000313" key="2">
    <source>
        <dbReference type="EMBL" id="PPQ90228.1"/>
    </source>
</evidence>
<dbReference type="PANTHER" id="PTHR42648:SF28">
    <property type="entry name" value="TRANSPOSON-ENCODED PROTEIN WITH RIBONUCLEASE H-LIKE AND RETROVIRUS ZINC FINGER-LIKE DOMAINS"/>
    <property type="match status" value="1"/>
</dbReference>
<dbReference type="EMBL" id="NHYD01001670">
    <property type="protein sequence ID" value="PPQ90228.1"/>
    <property type="molecule type" value="Genomic_DNA"/>
</dbReference>
<sequence>MSIAPISAFPAYPVSDLIPHLWHRPLGHPGQDTTCTILTKNLVDGIQWIGELTQDYCVSCIIGKAPQTPFISNKKQATNICELIHMDTCGPFPIVTPTKEKYFLAILDDTSNVGAVGLMILKNDTLAIWWKTTSCWENVSGNQVKAVHVDRAKEFVAGKMCKHFDEAESECGHLSSSRNRSPVSPSPPANKMDYNPNKPPESYNKVMARLDKAIWIAAMQCKKDSLEHRGTFECVTPILANQKTISV</sequence>
<dbReference type="InterPro" id="IPR012337">
    <property type="entry name" value="RNaseH-like_sf"/>
</dbReference>
<reference evidence="2 3" key="1">
    <citation type="journal article" date="2018" name="Evol. Lett.">
        <title>Horizontal gene cluster transfer increased hallucinogenic mushroom diversity.</title>
        <authorList>
            <person name="Reynolds H.T."/>
            <person name="Vijayakumar V."/>
            <person name="Gluck-Thaler E."/>
            <person name="Korotkin H.B."/>
            <person name="Matheny P.B."/>
            <person name="Slot J.C."/>
        </authorList>
    </citation>
    <scope>NUCLEOTIDE SEQUENCE [LARGE SCALE GENOMIC DNA]</scope>
    <source>
        <strain evidence="2 3">2631</strain>
    </source>
</reference>
<dbReference type="InterPro" id="IPR039537">
    <property type="entry name" value="Retrotran_Ty1/copia-like"/>
</dbReference>
<evidence type="ECO:0008006" key="4">
    <source>
        <dbReference type="Google" id="ProtNLM"/>
    </source>
</evidence>
<dbReference type="GO" id="GO:0003676">
    <property type="term" value="F:nucleic acid binding"/>
    <property type="evidence" value="ECO:0007669"/>
    <property type="project" value="InterPro"/>
</dbReference>
<accession>A0A409XHK0</accession>
<proteinExistence type="predicted"/>
<name>A0A409XHK0_PSICY</name>
<evidence type="ECO:0000313" key="3">
    <source>
        <dbReference type="Proteomes" id="UP000283269"/>
    </source>
</evidence>
<dbReference type="Gene3D" id="3.30.420.10">
    <property type="entry name" value="Ribonuclease H-like superfamily/Ribonuclease H"/>
    <property type="match status" value="1"/>
</dbReference>
<dbReference type="AlphaFoldDB" id="A0A409XHK0"/>
<dbReference type="InterPro" id="IPR036397">
    <property type="entry name" value="RNaseH_sf"/>
</dbReference>
<comment type="caution">
    <text evidence="2">The sequence shown here is derived from an EMBL/GenBank/DDBJ whole genome shotgun (WGS) entry which is preliminary data.</text>
</comment>
<dbReference type="InParanoid" id="A0A409XHK0"/>
<dbReference type="Proteomes" id="UP000283269">
    <property type="component" value="Unassembled WGS sequence"/>
</dbReference>
<dbReference type="STRING" id="93625.A0A409XHK0"/>
<evidence type="ECO:0000256" key="1">
    <source>
        <dbReference type="SAM" id="MobiDB-lite"/>
    </source>
</evidence>
<gene>
    <name evidence="2" type="ORF">CVT25_012949</name>
</gene>